<gene>
    <name evidence="1" type="ORF">HY220_03025</name>
</gene>
<reference evidence="1" key="1">
    <citation type="submission" date="2020-07" db="EMBL/GenBank/DDBJ databases">
        <title>Huge and variable diversity of episymbiotic CPR bacteria and DPANN archaea in groundwater ecosystems.</title>
        <authorList>
            <person name="He C.Y."/>
            <person name="Keren R."/>
            <person name="Whittaker M."/>
            <person name="Farag I.F."/>
            <person name="Doudna J."/>
            <person name="Cate J.H.D."/>
            <person name="Banfield J.F."/>
        </authorList>
    </citation>
    <scope>NUCLEOTIDE SEQUENCE</scope>
    <source>
        <strain evidence="1">NC_groundwater_972_Pr1_S-0.2um_49_27</strain>
    </source>
</reference>
<sequence>MNQSETIKFQGQEYFDDRIFVFYLCAGKVEIENGEEGAVWTTIYHENPPDEHIWCVATYRNCQRYPLYRVDSFYNKEDAFAYIKKIESETPLISLHGESPKHPMSYDEYLEWKKNNGLRDYDWKSLYSAGGTNASERIGQTKEQFKGIK</sequence>
<organism evidence="1 2">
    <name type="scientific">Candidatus Sungiibacteriota bacterium</name>
    <dbReference type="NCBI Taxonomy" id="2750080"/>
    <lineage>
        <taxon>Bacteria</taxon>
        <taxon>Candidatus Sungiibacteriota</taxon>
    </lineage>
</organism>
<dbReference type="EMBL" id="JACQCQ010000009">
    <property type="protein sequence ID" value="MBI3627686.1"/>
    <property type="molecule type" value="Genomic_DNA"/>
</dbReference>
<dbReference type="AlphaFoldDB" id="A0A9D6QYR8"/>
<comment type="caution">
    <text evidence="1">The sequence shown here is derived from an EMBL/GenBank/DDBJ whole genome shotgun (WGS) entry which is preliminary data.</text>
</comment>
<proteinExistence type="predicted"/>
<evidence type="ECO:0000313" key="1">
    <source>
        <dbReference type="EMBL" id="MBI3627686.1"/>
    </source>
</evidence>
<protein>
    <submittedName>
        <fullName evidence="1">Uncharacterized protein</fullName>
    </submittedName>
</protein>
<evidence type="ECO:0000313" key="2">
    <source>
        <dbReference type="Proteomes" id="UP000808388"/>
    </source>
</evidence>
<accession>A0A9D6QYR8</accession>
<dbReference type="Proteomes" id="UP000808388">
    <property type="component" value="Unassembled WGS sequence"/>
</dbReference>
<name>A0A9D6QYR8_9BACT</name>